<dbReference type="VEuPathDB" id="FungiDB:ASPGLDRAFT_35771"/>
<keyword evidence="1" id="KW-0597">Phosphoprotein</keyword>
<dbReference type="PANTHER" id="PTHR44591">
    <property type="entry name" value="STRESS RESPONSE REGULATOR PROTEIN 1"/>
    <property type="match status" value="1"/>
</dbReference>
<dbReference type="RefSeq" id="XP_022400445.1">
    <property type="nucleotide sequence ID" value="XM_022544604.1"/>
</dbReference>
<dbReference type="PANTHER" id="PTHR44591:SF23">
    <property type="entry name" value="CHEY SUBFAMILY"/>
    <property type="match status" value="1"/>
</dbReference>
<evidence type="ECO:0000313" key="6">
    <source>
        <dbReference type="EMBL" id="OJJ83747.1"/>
    </source>
</evidence>
<comment type="caution">
    <text evidence="4">Lacks conserved residue(s) required for the propagation of feature annotation.</text>
</comment>
<reference evidence="7" key="1">
    <citation type="journal article" date="2017" name="Genome Biol.">
        <title>Comparative genomics reveals high biological diversity and specific adaptations in the industrially and medically important fungal genus Aspergillus.</title>
        <authorList>
            <person name="de Vries R.P."/>
            <person name="Riley R."/>
            <person name="Wiebenga A."/>
            <person name="Aguilar-Osorio G."/>
            <person name="Amillis S."/>
            <person name="Uchima C.A."/>
            <person name="Anderluh G."/>
            <person name="Asadollahi M."/>
            <person name="Askin M."/>
            <person name="Barry K."/>
            <person name="Battaglia E."/>
            <person name="Bayram O."/>
            <person name="Benocci T."/>
            <person name="Braus-Stromeyer S.A."/>
            <person name="Caldana C."/>
            <person name="Canovas D."/>
            <person name="Cerqueira G.C."/>
            <person name="Chen F."/>
            <person name="Chen W."/>
            <person name="Choi C."/>
            <person name="Clum A."/>
            <person name="Dos Santos R.A."/>
            <person name="Damasio A.R."/>
            <person name="Diallinas G."/>
            <person name="Emri T."/>
            <person name="Fekete E."/>
            <person name="Flipphi M."/>
            <person name="Freyberg S."/>
            <person name="Gallo A."/>
            <person name="Gournas C."/>
            <person name="Habgood R."/>
            <person name="Hainaut M."/>
            <person name="Harispe M.L."/>
            <person name="Henrissat B."/>
            <person name="Hilden K.S."/>
            <person name="Hope R."/>
            <person name="Hossain A."/>
            <person name="Karabika E."/>
            <person name="Karaffa L."/>
            <person name="Karanyi Z."/>
            <person name="Krasevec N."/>
            <person name="Kuo A."/>
            <person name="Kusch H."/>
            <person name="LaButti K."/>
            <person name="Lagendijk E.L."/>
            <person name="Lapidus A."/>
            <person name="Levasseur A."/>
            <person name="Lindquist E."/>
            <person name="Lipzen A."/>
            <person name="Logrieco A.F."/>
            <person name="MacCabe A."/>
            <person name="Maekelae M.R."/>
            <person name="Malavazi I."/>
            <person name="Melin P."/>
            <person name="Meyer V."/>
            <person name="Mielnichuk N."/>
            <person name="Miskei M."/>
            <person name="Molnar A.P."/>
            <person name="Mule G."/>
            <person name="Ngan C.Y."/>
            <person name="Orejas M."/>
            <person name="Orosz E."/>
            <person name="Ouedraogo J.P."/>
            <person name="Overkamp K.M."/>
            <person name="Park H.-S."/>
            <person name="Perrone G."/>
            <person name="Piumi F."/>
            <person name="Punt P.J."/>
            <person name="Ram A.F."/>
            <person name="Ramon A."/>
            <person name="Rauscher S."/>
            <person name="Record E."/>
            <person name="Riano-Pachon D.M."/>
            <person name="Robert V."/>
            <person name="Roehrig J."/>
            <person name="Ruller R."/>
            <person name="Salamov A."/>
            <person name="Salih N.S."/>
            <person name="Samson R.A."/>
            <person name="Sandor E."/>
            <person name="Sanguinetti M."/>
            <person name="Schuetze T."/>
            <person name="Sepcic K."/>
            <person name="Shelest E."/>
            <person name="Sherlock G."/>
            <person name="Sophianopoulou V."/>
            <person name="Squina F.M."/>
            <person name="Sun H."/>
            <person name="Susca A."/>
            <person name="Todd R.B."/>
            <person name="Tsang A."/>
            <person name="Unkles S.E."/>
            <person name="van de Wiele N."/>
            <person name="van Rossen-Uffink D."/>
            <person name="Oliveira J.V."/>
            <person name="Vesth T.C."/>
            <person name="Visser J."/>
            <person name="Yu J.-H."/>
            <person name="Zhou M."/>
            <person name="Andersen M.R."/>
            <person name="Archer D.B."/>
            <person name="Baker S.E."/>
            <person name="Benoit I."/>
            <person name="Brakhage A.A."/>
            <person name="Braus G.H."/>
            <person name="Fischer R."/>
            <person name="Frisvad J.C."/>
            <person name="Goldman G.H."/>
            <person name="Houbraken J."/>
            <person name="Oakley B."/>
            <person name="Pocsi I."/>
            <person name="Scazzocchio C."/>
            <person name="Seiboth B."/>
            <person name="vanKuyk P.A."/>
            <person name="Wortman J."/>
            <person name="Dyer P.S."/>
            <person name="Grigoriev I.V."/>
        </authorList>
    </citation>
    <scope>NUCLEOTIDE SEQUENCE [LARGE SCALE GENOMIC DNA]</scope>
    <source>
        <strain evidence="7">CBS 516.65</strain>
    </source>
</reference>
<name>A0A1L9VIK1_ASPGL</name>
<comment type="function">
    <text evidence="2">Required for stress adaptation, morphogenesis and virulence.</text>
</comment>
<dbReference type="PROSITE" id="PS50110">
    <property type="entry name" value="RESPONSE_REGULATORY"/>
    <property type="match status" value="1"/>
</dbReference>
<dbReference type="AlphaFoldDB" id="A0A1L9VIK1"/>
<dbReference type="GO" id="GO:0000160">
    <property type="term" value="P:phosphorelay signal transduction system"/>
    <property type="evidence" value="ECO:0007669"/>
    <property type="project" value="InterPro"/>
</dbReference>
<protein>
    <recommendedName>
        <fullName evidence="3">Stress response regulator protein 1</fullName>
    </recommendedName>
</protein>
<dbReference type="Proteomes" id="UP000184300">
    <property type="component" value="Unassembled WGS sequence"/>
</dbReference>
<dbReference type="InterPro" id="IPR011006">
    <property type="entry name" value="CheY-like_superfamily"/>
</dbReference>
<dbReference type="SUPFAM" id="SSF52172">
    <property type="entry name" value="CheY-like"/>
    <property type="match status" value="1"/>
</dbReference>
<gene>
    <name evidence="6" type="ORF">ASPGLDRAFT_35771</name>
</gene>
<dbReference type="InterPro" id="IPR001789">
    <property type="entry name" value="Sig_transdc_resp-reg_receiver"/>
</dbReference>
<accession>A0A1L9VIK1</accession>
<dbReference type="OrthoDB" id="60033at2759"/>
<evidence type="ECO:0000313" key="7">
    <source>
        <dbReference type="Proteomes" id="UP000184300"/>
    </source>
</evidence>
<evidence type="ECO:0000256" key="4">
    <source>
        <dbReference type="PROSITE-ProRule" id="PRU00169"/>
    </source>
</evidence>
<feature type="domain" description="Response regulatory" evidence="5">
    <location>
        <begin position="2"/>
        <end position="128"/>
    </location>
</feature>
<evidence type="ECO:0000256" key="1">
    <source>
        <dbReference type="ARBA" id="ARBA00022553"/>
    </source>
</evidence>
<dbReference type="Gene3D" id="3.40.50.2300">
    <property type="match status" value="1"/>
</dbReference>
<dbReference type="EMBL" id="KV878898">
    <property type="protein sequence ID" value="OJJ83747.1"/>
    <property type="molecule type" value="Genomic_DNA"/>
</dbReference>
<dbReference type="InterPro" id="IPR050595">
    <property type="entry name" value="Bact_response_regulator"/>
</dbReference>
<keyword evidence="7" id="KW-1185">Reference proteome</keyword>
<evidence type="ECO:0000256" key="3">
    <source>
        <dbReference type="ARBA" id="ARBA00040436"/>
    </source>
</evidence>
<organism evidence="6 7">
    <name type="scientific">Aspergillus glaucus CBS 516.65</name>
    <dbReference type="NCBI Taxonomy" id="1160497"/>
    <lineage>
        <taxon>Eukaryota</taxon>
        <taxon>Fungi</taxon>
        <taxon>Dikarya</taxon>
        <taxon>Ascomycota</taxon>
        <taxon>Pezizomycotina</taxon>
        <taxon>Eurotiomycetes</taxon>
        <taxon>Eurotiomycetidae</taxon>
        <taxon>Eurotiales</taxon>
        <taxon>Aspergillaceae</taxon>
        <taxon>Aspergillus</taxon>
        <taxon>Aspergillus subgen. Aspergillus</taxon>
    </lineage>
</organism>
<proteinExistence type="predicted"/>
<dbReference type="GeneID" id="34460865"/>
<dbReference type="STRING" id="1160497.A0A1L9VIK1"/>
<evidence type="ECO:0000256" key="2">
    <source>
        <dbReference type="ARBA" id="ARBA00037668"/>
    </source>
</evidence>
<evidence type="ECO:0000259" key="5">
    <source>
        <dbReference type="PROSITE" id="PS50110"/>
    </source>
</evidence>
<sequence length="163" mass="18665">MLVLHIDDLKVMHKLLAKLLSKHNITHIPVHNPRDALAYLSNPHNPRPNFIFLKIQVPVMSPQEFIRILRTQPPFVNDPVLRAAPVIGMDASRVRASREKFIREWGVDDVVPRPMKAKVLRDVLLYWSRREMVPNQDGGSGFGVRPVWGPFPLRGYTGPRSLL</sequence>